<evidence type="ECO:0000313" key="2">
    <source>
        <dbReference type="EMBL" id="PYE20547.1"/>
    </source>
</evidence>
<sequence>MAEPGSLGGRTPRWQPARDRLVALSGLTAAAALAWAYVLYMSWGMEHMAAGAAMAIMPRMTHWNTIDLLLVFAMWVIMMAAMMLPSIMPAVLGFASMSSWRRAQRLPSVPTSVFVLGYLAVWSGFSVLATLVQWGLLEARLVTPMMASATPLFASALLVVAGLFQFTPLKRACLARCTSPLGFLLAEWRDGTLGAWIMGLRHGVYCVGCCGLLMTLLFAFGVMNVLWIAALSTYVMLEKMLPQVRWLPSAQGVLLICWGVAVAARA</sequence>
<protein>
    <submittedName>
        <fullName evidence="2">Putative metal-binding membrane protein</fullName>
    </submittedName>
</protein>
<dbReference type="EMBL" id="QJSQ01000016">
    <property type="protein sequence ID" value="PYE20547.1"/>
    <property type="molecule type" value="Genomic_DNA"/>
</dbReference>
<evidence type="ECO:0000256" key="1">
    <source>
        <dbReference type="SAM" id="Phobius"/>
    </source>
</evidence>
<proteinExistence type="predicted"/>
<name>A0A2V4TRN9_9BURK</name>
<dbReference type="OrthoDB" id="980055at2"/>
<reference evidence="2 3" key="1">
    <citation type="submission" date="2018-06" db="EMBL/GenBank/DDBJ databases">
        <title>Genomic Encyclopedia of Type Strains, Phase IV (KMG-V): Genome sequencing to study the core and pangenomes of soil and plant-associated prokaryotes.</title>
        <authorList>
            <person name="Whitman W."/>
        </authorList>
    </citation>
    <scope>NUCLEOTIDE SEQUENCE [LARGE SCALE GENOMIC DNA]</scope>
    <source>
        <strain evidence="2 3">SRCL-318</strain>
    </source>
</reference>
<comment type="caution">
    <text evidence="2">The sequence shown here is derived from an EMBL/GenBank/DDBJ whole genome shotgun (WGS) entry which is preliminary data.</text>
</comment>
<feature type="transmembrane region" description="Helical" evidence="1">
    <location>
        <begin position="246"/>
        <end position="264"/>
    </location>
</feature>
<feature type="transmembrane region" description="Helical" evidence="1">
    <location>
        <begin position="68"/>
        <end position="92"/>
    </location>
</feature>
<feature type="transmembrane region" description="Helical" evidence="1">
    <location>
        <begin position="204"/>
        <end position="234"/>
    </location>
</feature>
<dbReference type="Pfam" id="PF09948">
    <property type="entry name" value="PpoB2"/>
    <property type="match status" value="1"/>
</dbReference>
<evidence type="ECO:0000313" key="3">
    <source>
        <dbReference type="Proteomes" id="UP000247772"/>
    </source>
</evidence>
<feature type="transmembrane region" description="Helical" evidence="1">
    <location>
        <begin position="21"/>
        <end position="40"/>
    </location>
</feature>
<keyword evidence="1" id="KW-0812">Transmembrane</keyword>
<organism evidence="2 3">
    <name type="scientific">Paraburkholderia silvatlantica</name>
    <dbReference type="NCBI Taxonomy" id="321895"/>
    <lineage>
        <taxon>Bacteria</taxon>
        <taxon>Pseudomonadati</taxon>
        <taxon>Pseudomonadota</taxon>
        <taxon>Betaproteobacteria</taxon>
        <taxon>Burkholderiales</taxon>
        <taxon>Burkholderiaceae</taxon>
        <taxon>Paraburkholderia</taxon>
    </lineage>
</organism>
<dbReference type="AlphaFoldDB" id="A0A2V4TRN9"/>
<dbReference type="Proteomes" id="UP000247772">
    <property type="component" value="Unassembled WGS sequence"/>
</dbReference>
<feature type="transmembrane region" description="Helical" evidence="1">
    <location>
        <begin position="113"/>
        <end position="134"/>
    </location>
</feature>
<dbReference type="InterPro" id="IPR018688">
    <property type="entry name" value="PpoB2-like"/>
</dbReference>
<keyword evidence="1" id="KW-0472">Membrane</keyword>
<feature type="transmembrane region" description="Helical" evidence="1">
    <location>
        <begin position="146"/>
        <end position="166"/>
    </location>
</feature>
<accession>A0A2V4TRN9</accession>
<gene>
    <name evidence="2" type="ORF">C7410_11685</name>
</gene>
<keyword evidence="1" id="KW-1133">Transmembrane helix</keyword>